<comment type="caution">
    <text evidence="3">The sequence shown here is derived from an EMBL/GenBank/DDBJ whole genome shotgun (WGS) entry which is preliminary data.</text>
</comment>
<evidence type="ECO:0000313" key="4">
    <source>
        <dbReference type="Proteomes" id="UP000824135"/>
    </source>
</evidence>
<dbReference type="EMBL" id="DXCO01000038">
    <property type="protein sequence ID" value="HIY78612.1"/>
    <property type="molecule type" value="Genomic_DNA"/>
</dbReference>
<feature type="signal peptide" evidence="1">
    <location>
        <begin position="1"/>
        <end position="23"/>
    </location>
</feature>
<dbReference type="InterPro" id="IPR036514">
    <property type="entry name" value="SGNH_hydro_sf"/>
</dbReference>
<keyword evidence="3" id="KW-0378">Hydrolase</keyword>
<name>A0A9D1Z9Q7_9FIRM</name>
<feature type="domain" description="SGNH hydrolase-type esterase" evidence="2">
    <location>
        <begin position="201"/>
        <end position="356"/>
    </location>
</feature>
<reference evidence="3" key="2">
    <citation type="submission" date="2021-04" db="EMBL/GenBank/DDBJ databases">
        <authorList>
            <person name="Gilroy R."/>
        </authorList>
    </citation>
    <scope>NUCLEOTIDE SEQUENCE</scope>
    <source>
        <strain evidence="3">CHK199-9574</strain>
    </source>
</reference>
<evidence type="ECO:0000256" key="1">
    <source>
        <dbReference type="SAM" id="SignalP"/>
    </source>
</evidence>
<proteinExistence type="predicted"/>
<dbReference type="PROSITE" id="PS51257">
    <property type="entry name" value="PROKAR_LIPOPROTEIN"/>
    <property type="match status" value="1"/>
</dbReference>
<gene>
    <name evidence="3" type="ORF">H9728_06165</name>
</gene>
<sequence>MKLKRIFSVCAALAVSALMLAAAACGSSSDEQKQETEHTHTYSEEWSMNGGYHWHDPTCGDTDQVSGRGEHRFIGTEVCRVCGFDRGVYGTLTIDDVAVMPGYAESRLHIAFSDPSKAEPLTYSYDASSISIDEEAGTVSGTKEGTYSVEALSDHFYATFEVIVSKPDFSDSYYDTDRFASTISSRAAEWEQNASGSTTVFIGDSFFDPWGWADFYSDYAGYDVKLLGISSTTSCHWEEILYEDMIFKPDTAVPANFVVNIGTNNYYDSKMEQTDALASIQRMFLILHQKFPDANIYYYSITQRTNTGYRNQVAATNAAMENWCGGYNWITFIDTASKTTGSDLRDGTHLTPEAYRSIFMPALEEAGCAIAPLGAASEDIADIVRTVSDRVASSVSIVYKGEALSRNFILSGKAVISETDNNGHVEFRFGSGDGGMNSRFLIWNNQSDGIFRITAAYDTGNPLIRTLTFDGGLEFDWKLVVTDNDAYLYVNDVLSVILTEIGTQGPLYVGSENLAVTFSDMQAVSLSADEEEYETELAAMQSVIGEYGDKNTSQTIEFPAA</sequence>
<accession>A0A9D1Z9Q7</accession>
<reference evidence="3" key="1">
    <citation type="journal article" date="2021" name="PeerJ">
        <title>Extensive microbial diversity within the chicken gut microbiome revealed by metagenomics and culture.</title>
        <authorList>
            <person name="Gilroy R."/>
            <person name="Ravi A."/>
            <person name="Getino M."/>
            <person name="Pursley I."/>
            <person name="Horton D.L."/>
            <person name="Alikhan N.F."/>
            <person name="Baker D."/>
            <person name="Gharbi K."/>
            <person name="Hall N."/>
            <person name="Watson M."/>
            <person name="Adriaenssens E.M."/>
            <person name="Foster-Nyarko E."/>
            <person name="Jarju S."/>
            <person name="Secka A."/>
            <person name="Antonio M."/>
            <person name="Oren A."/>
            <person name="Chaudhuri R.R."/>
            <person name="La Ragione R."/>
            <person name="Hildebrand F."/>
            <person name="Pallen M.J."/>
        </authorList>
    </citation>
    <scope>NUCLEOTIDE SEQUENCE</scope>
    <source>
        <strain evidence="3">CHK199-9574</strain>
    </source>
</reference>
<dbReference type="Pfam" id="PF13472">
    <property type="entry name" value="Lipase_GDSL_2"/>
    <property type="match status" value="1"/>
</dbReference>
<feature type="chain" id="PRO_5039710756" evidence="1">
    <location>
        <begin position="24"/>
        <end position="561"/>
    </location>
</feature>
<dbReference type="AlphaFoldDB" id="A0A9D1Z9Q7"/>
<dbReference type="Gene3D" id="3.40.50.1110">
    <property type="entry name" value="SGNH hydrolase"/>
    <property type="match status" value="1"/>
</dbReference>
<evidence type="ECO:0000313" key="3">
    <source>
        <dbReference type="EMBL" id="HIY78612.1"/>
    </source>
</evidence>
<evidence type="ECO:0000259" key="2">
    <source>
        <dbReference type="Pfam" id="PF13472"/>
    </source>
</evidence>
<organism evidence="3 4">
    <name type="scientific">Candidatus Borkfalkia excrementavium</name>
    <dbReference type="NCBI Taxonomy" id="2838505"/>
    <lineage>
        <taxon>Bacteria</taxon>
        <taxon>Bacillati</taxon>
        <taxon>Bacillota</taxon>
        <taxon>Clostridia</taxon>
        <taxon>Christensenellales</taxon>
        <taxon>Christensenellaceae</taxon>
        <taxon>Candidatus Borkfalkia</taxon>
    </lineage>
</organism>
<dbReference type="Proteomes" id="UP000824135">
    <property type="component" value="Unassembled WGS sequence"/>
</dbReference>
<dbReference type="SUPFAM" id="SSF52266">
    <property type="entry name" value="SGNH hydrolase"/>
    <property type="match status" value="1"/>
</dbReference>
<dbReference type="GO" id="GO:0016787">
    <property type="term" value="F:hydrolase activity"/>
    <property type="evidence" value="ECO:0007669"/>
    <property type="project" value="UniProtKB-KW"/>
</dbReference>
<protein>
    <submittedName>
        <fullName evidence="3">SGNH/GDSL hydrolase family protein</fullName>
    </submittedName>
</protein>
<dbReference type="InterPro" id="IPR013830">
    <property type="entry name" value="SGNH_hydro"/>
</dbReference>
<keyword evidence="1" id="KW-0732">Signal</keyword>